<dbReference type="EMBL" id="KY554762">
    <property type="protein sequence ID" value="ARM65676.1"/>
    <property type="molecule type" value="Genomic_DNA"/>
</dbReference>
<evidence type="ECO:0000313" key="2">
    <source>
        <dbReference type="Proteomes" id="UP000224502"/>
    </source>
</evidence>
<dbReference type="Proteomes" id="UP000224502">
    <property type="component" value="Segment"/>
</dbReference>
<accession>A0A1W6JHG7</accession>
<reference evidence="1 2" key="1">
    <citation type="journal article" date="2017" name="Viruses">
        <title>Phage Biodiversity in Artisanal Cheese Wheys Reflects the Complexity of the Fermentation Process.</title>
        <authorList>
            <person name="Mahony J."/>
            <person name="Moscarelli A."/>
            <person name="Kelleher P."/>
            <person name="Lugli G.A."/>
            <person name="Ventura M."/>
            <person name="Settanni L."/>
            <person name="van Sinderen D."/>
        </authorList>
    </citation>
    <scope>NUCLEOTIDE SEQUENCE [LARGE SCALE GENOMIC DNA]</scope>
</reference>
<organism evidence="1 2">
    <name type="scientific">Lactococcus phage LW31</name>
    <dbReference type="NCBI Taxonomy" id="1965478"/>
    <lineage>
        <taxon>Viruses</taxon>
        <taxon>Duplodnaviria</taxon>
        <taxon>Heunggongvirae</taxon>
        <taxon>Uroviricota</taxon>
        <taxon>Caudoviricetes</taxon>
        <taxon>Teubervirus</taxon>
        <taxon>Teubervirus LW31</taxon>
    </lineage>
</organism>
<evidence type="ECO:0000313" key="1">
    <source>
        <dbReference type="EMBL" id="ARM65676.1"/>
    </source>
</evidence>
<sequence>MAENKLSSEGLLEDLMRTMVQLTCAELHEKTNIERLNADLELGEINLQEFDELEPDYIANLEQVTALRRTTTKLIFDIAGGKGNEKKWCLTKHVGAAMYTAFEAWQASDNDMVLYDLYLNINQYFIKVMTDFMGLPVISCASCLTDILKAVTSKEDNLDGM</sequence>
<keyword evidence="2" id="KW-1185">Reference proteome</keyword>
<proteinExistence type="predicted"/>
<name>A0A1W6JHG7_9CAUD</name>
<gene>
    <name evidence="1" type="ORF">LW31_074</name>
</gene>
<protein>
    <submittedName>
        <fullName evidence="1">Uncharacterized protein</fullName>
    </submittedName>
</protein>